<keyword evidence="4" id="KW-0677">Repeat</keyword>
<feature type="domain" description="SRCR" evidence="12">
    <location>
        <begin position="191"/>
        <end position="292"/>
    </location>
</feature>
<dbReference type="OrthoDB" id="5988052at2759"/>
<evidence type="ECO:0000256" key="7">
    <source>
        <dbReference type="ARBA" id="ARBA00023157"/>
    </source>
</evidence>
<sequence>MDRERFISWPCVLIFLLPFCQIGALQNVPPPGVALGMESGAIQDSSVTASYVNLGYGPERGRLNIDSAWFGGTSAKSSWIQVDLSTTYRITGVATQGRWDVAQWVTSFKVACSIDGIMFDIVQDALNQPVADKVFVGNTDANTVVYNTLPSVKVCRYVRLLPITYHSAVMLRMELYGEGPVPENLEAGPIISLLHGNAPGEGFVLKDDGSSSGFLCGESWNLQSAEVACRMLGFIGIESFSQRVVSSIPFDPISVQVLRDGYICSGREHTLSECTSVTNYPSCTTAAGVVCTNNIGELRLFCVDNHPLKENFKIMWTQALRLSGYSLRQYGHVEMYTNKTGWGLVCAQDWDDQDGQVICRMLGYPGMSRRSSIGVPTSDSTPITIGGLTCVGNEASIEECMYDAGHNIACGIDKVALLRCQNAGRV</sequence>
<keyword evidence="14" id="KW-1185">Reference proteome</keyword>
<dbReference type="PROSITE" id="PS01285">
    <property type="entry name" value="FA58C_1"/>
    <property type="match status" value="1"/>
</dbReference>
<dbReference type="Proteomes" id="UP000007110">
    <property type="component" value="Unassembled WGS sequence"/>
</dbReference>
<dbReference type="Gene3D" id="3.10.250.10">
    <property type="entry name" value="SRCR-like domain"/>
    <property type="match status" value="2"/>
</dbReference>
<feature type="disulfide bond" evidence="9">
    <location>
        <begin position="264"/>
        <end position="274"/>
    </location>
</feature>
<dbReference type="GeneID" id="105438519"/>
<keyword evidence="6" id="KW-0472">Membrane</keyword>
<keyword evidence="7 9" id="KW-1015">Disulfide bond</keyword>
<proteinExistence type="predicted"/>
<dbReference type="CDD" id="cd00057">
    <property type="entry name" value="FA58C"/>
    <property type="match status" value="1"/>
</dbReference>
<dbReference type="SMART" id="SM00231">
    <property type="entry name" value="FA58C"/>
    <property type="match status" value="1"/>
</dbReference>
<reference evidence="14" key="1">
    <citation type="submission" date="2015-02" db="EMBL/GenBank/DDBJ databases">
        <title>Genome sequencing for Strongylocentrotus purpuratus.</title>
        <authorList>
            <person name="Murali S."/>
            <person name="Liu Y."/>
            <person name="Vee V."/>
            <person name="English A."/>
            <person name="Wang M."/>
            <person name="Skinner E."/>
            <person name="Han Y."/>
            <person name="Muzny D.M."/>
            <person name="Worley K.C."/>
            <person name="Gibbs R.A."/>
        </authorList>
    </citation>
    <scope>NUCLEOTIDE SEQUENCE</scope>
</reference>
<dbReference type="InterPro" id="IPR036772">
    <property type="entry name" value="SRCR-like_dom_sf"/>
</dbReference>
<dbReference type="PROSITE" id="PS50287">
    <property type="entry name" value="SRCR_2"/>
    <property type="match status" value="2"/>
</dbReference>
<keyword evidence="8" id="KW-0325">Glycoprotein</keyword>
<dbReference type="KEGG" id="spu:105438519"/>
<feature type="domain" description="F5/8 type C" evidence="11">
    <location>
        <begin position="28"/>
        <end position="178"/>
    </location>
</feature>
<dbReference type="GO" id="GO:0016020">
    <property type="term" value="C:membrane"/>
    <property type="evidence" value="ECO:0007669"/>
    <property type="project" value="UniProtKB-SubCell"/>
</dbReference>
<feature type="signal peptide" evidence="10">
    <location>
        <begin position="1"/>
        <end position="24"/>
    </location>
</feature>
<comment type="caution">
    <text evidence="9">Lacks conserved residue(s) required for the propagation of feature annotation.</text>
</comment>
<protein>
    <submittedName>
        <fullName evidence="13">Uncharacterized protein</fullName>
    </submittedName>
</protein>
<organism evidence="13 14">
    <name type="scientific">Strongylocentrotus purpuratus</name>
    <name type="common">Purple sea urchin</name>
    <dbReference type="NCBI Taxonomy" id="7668"/>
    <lineage>
        <taxon>Eukaryota</taxon>
        <taxon>Metazoa</taxon>
        <taxon>Echinodermata</taxon>
        <taxon>Eleutherozoa</taxon>
        <taxon>Echinozoa</taxon>
        <taxon>Echinoidea</taxon>
        <taxon>Euechinoidea</taxon>
        <taxon>Echinacea</taxon>
        <taxon>Camarodonta</taxon>
        <taxon>Echinidea</taxon>
        <taxon>Strongylocentrotidae</taxon>
        <taxon>Strongylocentrotus</taxon>
    </lineage>
</organism>
<dbReference type="Gene3D" id="2.60.120.260">
    <property type="entry name" value="Galactose-binding domain-like"/>
    <property type="match status" value="1"/>
</dbReference>
<evidence type="ECO:0000256" key="2">
    <source>
        <dbReference type="ARBA" id="ARBA00022692"/>
    </source>
</evidence>
<evidence type="ECO:0000256" key="10">
    <source>
        <dbReference type="SAM" id="SignalP"/>
    </source>
</evidence>
<evidence type="ECO:0000256" key="9">
    <source>
        <dbReference type="PROSITE-ProRule" id="PRU00196"/>
    </source>
</evidence>
<dbReference type="InterPro" id="IPR008979">
    <property type="entry name" value="Galactose-bd-like_sf"/>
</dbReference>
<accession>A0A7M7P5W2</accession>
<dbReference type="PROSITE" id="PS50022">
    <property type="entry name" value="FA58C_3"/>
    <property type="match status" value="1"/>
</dbReference>
<evidence type="ECO:0000256" key="4">
    <source>
        <dbReference type="ARBA" id="ARBA00022737"/>
    </source>
</evidence>
<evidence type="ECO:0000256" key="6">
    <source>
        <dbReference type="ARBA" id="ARBA00023136"/>
    </source>
</evidence>
<dbReference type="Pfam" id="PF00754">
    <property type="entry name" value="F5_F8_type_C"/>
    <property type="match status" value="1"/>
</dbReference>
<evidence type="ECO:0000259" key="11">
    <source>
        <dbReference type="PROSITE" id="PS50022"/>
    </source>
</evidence>
<dbReference type="EnsemblMetazoa" id="XM_030989818">
    <property type="protein sequence ID" value="XP_030845678"/>
    <property type="gene ID" value="LOC105438519"/>
</dbReference>
<dbReference type="InterPro" id="IPR000421">
    <property type="entry name" value="FA58C"/>
</dbReference>
<feature type="disulfide bond" evidence="9">
    <location>
        <begin position="390"/>
        <end position="400"/>
    </location>
</feature>
<reference evidence="13" key="2">
    <citation type="submission" date="2021-01" db="UniProtKB">
        <authorList>
            <consortium name="EnsemblMetazoa"/>
        </authorList>
    </citation>
    <scope>IDENTIFICATION</scope>
</reference>
<feature type="chain" id="PRO_5029478360" evidence="10">
    <location>
        <begin position="25"/>
        <end position="426"/>
    </location>
</feature>
<comment type="subcellular location">
    <subcellularLocation>
        <location evidence="1">Membrane</location>
        <topology evidence="1">Single-pass membrane protein</topology>
    </subcellularLocation>
</comment>
<dbReference type="PANTHER" id="PTHR24543">
    <property type="entry name" value="MULTICOPPER OXIDASE-RELATED"/>
    <property type="match status" value="1"/>
</dbReference>
<evidence type="ECO:0000256" key="1">
    <source>
        <dbReference type="ARBA" id="ARBA00004167"/>
    </source>
</evidence>
<evidence type="ECO:0000256" key="8">
    <source>
        <dbReference type="ARBA" id="ARBA00023180"/>
    </source>
</evidence>
<evidence type="ECO:0000313" key="13">
    <source>
        <dbReference type="EnsemblMetazoa" id="XP_030845678"/>
    </source>
</evidence>
<evidence type="ECO:0000313" key="14">
    <source>
        <dbReference type="Proteomes" id="UP000007110"/>
    </source>
</evidence>
<dbReference type="PANTHER" id="PTHR24543:SF325">
    <property type="entry name" value="F5_8 TYPE C DOMAIN-CONTAINING PROTEIN"/>
    <property type="match status" value="1"/>
</dbReference>
<feature type="domain" description="SRCR" evidence="12">
    <location>
        <begin position="320"/>
        <end position="421"/>
    </location>
</feature>
<evidence type="ECO:0000256" key="3">
    <source>
        <dbReference type="ARBA" id="ARBA00022729"/>
    </source>
</evidence>
<dbReference type="InterPro" id="IPR001190">
    <property type="entry name" value="SRCR"/>
</dbReference>
<keyword evidence="3 10" id="KW-0732">Signal</keyword>
<dbReference type="SUPFAM" id="SSF56487">
    <property type="entry name" value="SRCR-like"/>
    <property type="match status" value="2"/>
</dbReference>
<dbReference type="PRINTS" id="PR00258">
    <property type="entry name" value="SPERACTRCPTR"/>
</dbReference>
<dbReference type="Pfam" id="PF00530">
    <property type="entry name" value="SRCR"/>
    <property type="match status" value="2"/>
</dbReference>
<keyword evidence="2" id="KW-0812">Transmembrane</keyword>
<feature type="disulfide bond" evidence="9">
    <location>
        <begin position="359"/>
        <end position="420"/>
    </location>
</feature>
<dbReference type="SMART" id="SM00202">
    <property type="entry name" value="SR"/>
    <property type="match status" value="2"/>
</dbReference>
<dbReference type="SUPFAM" id="SSF49785">
    <property type="entry name" value="Galactose-binding domain-like"/>
    <property type="match status" value="1"/>
</dbReference>
<feature type="disulfide bond" evidence="9">
    <location>
        <begin position="346"/>
        <end position="410"/>
    </location>
</feature>
<name>A0A7M7P5W2_STRPU</name>
<dbReference type="InParanoid" id="A0A7M7P5W2"/>
<keyword evidence="5" id="KW-1133">Transmembrane helix</keyword>
<dbReference type="AlphaFoldDB" id="A0A7M7P5W2"/>
<dbReference type="OMA" id="CWERTQC"/>
<evidence type="ECO:0000256" key="5">
    <source>
        <dbReference type="ARBA" id="ARBA00022989"/>
    </source>
</evidence>
<dbReference type="RefSeq" id="XP_030845678.1">
    <property type="nucleotide sequence ID" value="XM_030989818.1"/>
</dbReference>
<dbReference type="FunFam" id="3.10.250.10:FF:000016">
    <property type="entry name" value="Scavenger receptor cysteine-rich protein type 12"/>
    <property type="match status" value="1"/>
</dbReference>
<evidence type="ECO:0000259" key="12">
    <source>
        <dbReference type="PROSITE" id="PS50287"/>
    </source>
</evidence>